<dbReference type="InterPro" id="IPR029012">
    <property type="entry name" value="Helix_hairpin_bin_sf"/>
</dbReference>
<evidence type="ECO:0000256" key="5">
    <source>
        <dbReference type="ARBA" id="ARBA00022927"/>
    </source>
</evidence>
<keyword evidence="7" id="KW-0175">Coiled coil</keyword>
<dbReference type="Proteomes" id="UP001527925">
    <property type="component" value="Unassembled WGS sequence"/>
</dbReference>
<comment type="subcellular location">
    <subcellularLocation>
        <location evidence="1">Endosome</location>
    </subcellularLocation>
</comment>
<keyword evidence="4" id="KW-0967">Endosome</keyword>
<proteinExistence type="inferred from homology"/>
<keyword evidence="3 6" id="KW-0813">Transport</keyword>
<evidence type="ECO:0000256" key="1">
    <source>
        <dbReference type="ARBA" id="ARBA00004177"/>
    </source>
</evidence>
<reference evidence="10 11" key="1">
    <citation type="submission" date="2023-09" db="EMBL/GenBank/DDBJ databases">
        <title>Pangenome analysis of Batrachochytrium dendrobatidis and related Chytrids.</title>
        <authorList>
            <person name="Yacoub M.N."/>
            <person name="Stajich J.E."/>
            <person name="James T.Y."/>
        </authorList>
    </citation>
    <scope>NUCLEOTIDE SEQUENCE [LARGE SCALE GENOMIC DNA]</scope>
    <source>
        <strain evidence="10 11">JEL0888</strain>
    </source>
</reference>
<evidence type="ECO:0000256" key="8">
    <source>
        <dbReference type="SAM" id="MobiDB-lite"/>
    </source>
</evidence>
<evidence type="ECO:0000256" key="6">
    <source>
        <dbReference type="PROSITE-ProRule" id="PRU00646"/>
    </source>
</evidence>
<evidence type="ECO:0000313" key="11">
    <source>
        <dbReference type="Proteomes" id="UP001527925"/>
    </source>
</evidence>
<keyword evidence="11" id="KW-1185">Reference proteome</keyword>
<dbReference type="PANTHER" id="PTHR13678:SF2">
    <property type="entry name" value="VACUOLAR PROTEIN SORTING-ASSOCIATED PROTEIN 37A"/>
    <property type="match status" value="1"/>
</dbReference>
<feature type="compositionally biased region" description="Low complexity" evidence="8">
    <location>
        <begin position="404"/>
        <end position="414"/>
    </location>
</feature>
<feature type="region of interest" description="Disordered" evidence="8">
    <location>
        <begin position="311"/>
        <end position="371"/>
    </location>
</feature>
<protein>
    <recommendedName>
        <fullName evidence="9">VPS37 C-terminal domain-containing protein</fullName>
    </recommendedName>
</protein>
<dbReference type="Pfam" id="PF07200">
    <property type="entry name" value="Mod_r"/>
    <property type="match status" value="1"/>
</dbReference>
<feature type="compositionally biased region" description="Low complexity" evidence="8">
    <location>
        <begin position="338"/>
        <end position="347"/>
    </location>
</feature>
<evidence type="ECO:0000256" key="7">
    <source>
        <dbReference type="SAM" id="Coils"/>
    </source>
</evidence>
<evidence type="ECO:0000256" key="2">
    <source>
        <dbReference type="ARBA" id="ARBA00007617"/>
    </source>
</evidence>
<feature type="region of interest" description="Disordered" evidence="8">
    <location>
        <begin position="397"/>
        <end position="423"/>
    </location>
</feature>
<dbReference type="EMBL" id="JADGIZ020000045">
    <property type="protein sequence ID" value="KAL2913554.1"/>
    <property type="molecule type" value="Genomic_DNA"/>
</dbReference>
<evidence type="ECO:0000256" key="3">
    <source>
        <dbReference type="ARBA" id="ARBA00022448"/>
    </source>
</evidence>
<keyword evidence="5 6" id="KW-0653">Protein transport</keyword>
<dbReference type="InterPro" id="IPR009851">
    <property type="entry name" value="Mod_r"/>
</dbReference>
<dbReference type="Gene3D" id="1.10.287.660">
    <property type="entry name" value="Helix hairpin bin"/>
    <property type="match status" value="1"/>
</dbReference>
<organism evidence="10 11">
    <name type="scientific">Polyrhizophydium stewartii</name>
    <dbReference type="NCBI Taxonomy" id="2732419"/>
    <lineage>
        <taxon>Eukaryota</taxon>
        <taxon>Fungi</taxon>
        <taxon>Fungi incertae sedis</taxon>
        <taxon>Chytridiomycota</taxon>
        <taxon>Chytridiomycota incertae sedis</taxon>
        <taxon>Chytridiomycetes</taxon>
        <taxon>Rhizophydiales</taxon>
        <taxon>Rhizophydiales incertae sedis</taxon>
        <taxon>Polyrhizophydium</taxon>
    </lineage>
</organism>
<dbReference type="PANTHER" id="PTHR13678">
    <property type="entry name" value="VACUOLAR PROTEIN SORTING-ASSOCIATED PROTEIN 37"/>
    <property type="match status" value="1"/>
</dbReference>
<comment type="similarity">
    <text evidence="2">Belongs to the VPS37 family.</text>
</comment>
<sequence>MRLDELGDLLADDAAVDDYVAGLPQVREIHGARMGIVEDNAAIAERNLAKEEEIKDLRQRIKALQDMHASHRRSLDQLLKAQQQELARFGGEHITGTLRELVTSSESMSELSAQSFLEGKLTEDEFIRAFKESRRVYHLRSAKHEAPVFDYDEIDDLEFENLLNTPGLAGPLHARPSSAVFWDSVASLFRLRPNTGLGLSSNAGSAASAASGLFGAGARAYAYGYEALATTAPALGSAGGGGGSLFGIHFGAGTPAAAHAAPAAASDRLDDLDDVLYGGHDEDSRLMTPEEINSITAAAAAARHLVGESVRSQHGFAHRPQAAVHSRPPEPVPPLSTDQDQIRQQPQQHRHHHAGSRSPSPASKYLTDDSGSTLTAGHGAVVTDPLNAAILFADSGPVTDWVGSPRRPASTASTRTRDTVHRERQLSYAADRDAAPAPGQITARPVAPLPLTTAVHLDPAAADARGTDQSAHGVHIHFAQTADDSGVEDDDGDALLDSGSAHHAHAMSATAIHHASGRPLSVGHVDNASAANEISDDGDEAFATPQQFDADLLRRLQSVAEQ</sequence>
<evidence type="ECO:0000313" key="10">
    <source>
        <dbReference type="EMBL" id="KAL2913554.1"/>
    </source>
</evidence>
<evidence type="ECO:0000256" key="4">
    <source>
        <dbReference type="ARBA" id="ARBA00022753"/>
    </source>
</evidence>
<name>A0ABR4N227_9FUNG</name>
<evidence type="ECO:0000259" key="9">
    <source>
        <dbReference type="PROSITE" id="PS51314"/>
    </source>
</evidence>
<feature type="domain" description="VPS37 C-terminal" evidence="9">
    <location>
        <begin position="72"/>
        <end position="161"/>
    </location>
</feature>
<feature type="coiled-coil region" evidence="7">
    <location>
        <begin position="40"/>
        <end position="74"/>
    </location>
</feature>
<gene>
    <name evidence="10" type="ORF">HK105_207014</name>
</gene>
<dbReference type="PROSITE" id="PS51314">
    <property type="entry name" value="VPS37_C"/>
    <property type="match status" value="1"/>
</dbReference>
<comment type="caution">
    <text evidence="10">The sequence shown here is derived from an EMBL/GenBank/DDBJ whole genome shotgun (WGS) entry which is preliminary data.</text>
</comment>
<accession>A0ABR4N227</accession>